<gene>
    <name evidence="2" type="ORF">Cci01nite_30820</name>
</gene>
<protein>
    <recommendedName>
        <fullName evidence="4">EcsC family protein</fullName>
    </recommendedName>
</protein>
<evidence type="ECO:0008006" key="4">
    <source>
        <dbReference type="Google" id="ProtNLM"/>
    </source>
</evidence>
<organism evidence="2 3">
    <name type="scientific">Catellatospora citrea</name>
    <dbReference type="NCBI Taxonomy" id="53366"/>
    <lineage>
        <taxon>Bacteria</taxon>
        <taxon>Bacillati</taxon>
        <taxon>Actinomycetota</taxon>
        <taxon>Actinomycetes</taxon>
        <taxon>Micromonosporales</taxon>
        <taxon>Micromonosporaceae</taxon>
        <taxon>Catellatospora</taxon>
    </lineage>
</organism>
<feature type="compositionally biased region" description="Low complexity" evidence="1">
    <location>
        <begin position="10"/>
        <end position="25"/>
    </location>
</feature>
<evidence type="ECO:0000313" key="2">
    <source>
        <dbReference type="EMBL" id="GIF97988.1"/>
    </source>
</evidence>
<proteinExistence type="predicted"/>
<reference evidence="2 3" key="1">
    <citation type="submission" date="2021-01" db="EMBL/GenBank/DDBJ databases">
        <title>Whole genome shotgun sequence of Catellatospora citrea NBRC 14495.</title>
        <authorList>
            <person name="Komaki H."/>
            <person name="Tamura T."/>
        </authorList>
    </citation>
    <scope>NUCLEOTIDE SEQUENCE [LARGE SCALE GENOMIC DNA]</scope>
    <source>
        <strain evidence="2 3">NBRC 14495</strain>
    </source>
</reference>
<accession>A0A8J3KFJ1</accession>
<feature type="region of interest" description="Disordered" evidence="1">
    <location>
        <begin position="258"/>
        <end position="280"/>
    </location>
</feature>
<evidence type="ECO:0000313" key="3">
    <source>
        <dbReference type="Proteomes" id="UP000659904"/>
    </source>
</evidence>
<feature type="region of interest" description="Disordered" evidence="1">
    <location>
        <begin position="1"/>
        <end position="29"/>
    </location>
</feature>
<dbReference type="AlphaFoldDB" id="A0A8J3KFJ1"/>
<dbReference type="RefSeq" id="WP_239165446.1">
    <property type="nucleotide sequence ID" value="NZ_BONH01000011.1"/>
</dbReference>
<dbReference type="Proteomes" id="UP000659904">
    <property type="component" value="Unassembled WGS sequence"/>
</dbReference>
<keyword evidence="3" id="KW-1185">Reference proteome</keyword>
<sequence length="280" mass="29245">MTTSPEEVPGDAASSTGASGTAAPGTGAGRPDELALAVAGLADEDLDKAGRRKLLGRMLVGLRERGVKEVFMPRKAINWITEAVSDLAPHVPVRNLETLRRHYPGLDDEALAERLIRNAARSAAGVGAVGGGMASIEWAVPPTLLSTPVLLATETVGVVGIELKLIGELHEVYGQPVLGTPSQRAISLMQAWASHRGISPMLPGAAAATVLGTATRKQLRDMVLKRFGRNLTTLGPLLTGAAIASYLNRKATRRLGDDIRRDLRGKRGGPALPPGSADAA</sequence>
<dbReference type="EMBL" id="BONH01000011">
    <property type="protein sequence ID" value="GIF97988.1"/>
    <property type="molecule type" value="Genomic_DNA"/>
</dbReference>
<evidence type="ECO:0000256" key="1">
    <source>
        <dbReference type="SAM" id="MobiDB-lite"/>
    </source>
</evidence>
<name>A0A8J3KFJ1_9ACTN</name>
<comment type="caution">
    <text evidence="2">The sequence shown here is derived from an EMBL/GenBank/DDBJ whole genome shotgun (WGS) entry which is preliminary data.</text>
</comment>